<evidence type="ECO:0000256" key="5">
    <source>
        <dbReference type="ARBA" id="ARBA00022787"/>
    </source>
</evidence>
<dbReference type="GO" id="GO:0048312">
    <property type="term" value="P:intracellular distribution of mitochondria"/>
    <property type="evidence" value="ECO:0007669"/>
    <property type="project" value="TreeGrafter"/>
</dbReference>
<keyword evidence="8 11" id="KW-0342">GTP-binding</keyword>
<organism evidence="15 16">
    <name type="scientific">Tilletiopsis washingtonensis</name>
    <dbReference type="NCBI Taxonomy" id="58919"/>
    <lineage>
        <taxon>Eukaryota</taxon>
        <taxon>Fungi</taxon>
        <taxon>Dikarya</taxon>
        <taxon>Basidiomycota</taxon>
        <taxon>Ustilaginomycotina</taxon>
        <taxon>Exobasidiomycetes</taxon>
        <taxon>Entylomatales</taxon>
        <taxon>Entylomatales incertae sedis</taxon>
        <taxon>Tilletiopsis</taxon>
    </lineage>
</organism>
<dbReference type="PANTHER" id="PTHR11566:SF235">
    <property type="entry name" value="DYNAMIN-RELATED PROTEIN DNM1"/>
    <property type="match status" value="1"/>
</dbReference>
<evidence type="ECO:0000256" key="6">
    <source>
        <dbReference type="ARBA" id="ARBA00022801"/>
    </source>
</evidence>
<dbReference type="Pfam" id="PF02212">
    <property type="entry name" value="GED"/>
    <property type="match status" value="1"/>
</dbReference>
<dbReference type="GO" id="GO:0005741">
    <property type="term" value="C:mitochondrial outer membrane"/>
    <property type="evidence" value="ECO:0007669"/>
    <property type="project" value="UniProtKB-SubCell"/>
</dbReference>
<evidence type="ECO:0000256" key="1">
    <source>
        <dbReference type="ARBA" id="ARBA00004450"/>
    </source>
</evidence>
<evidence type="ECO:0000259" key="14">
    <source>
        <dbReference type="PROSITE" id="PS51718"/>
    </source>
</evidence>
<keyword evidence="6" id="KW-0378">Hydrolase</keyword>
<dbReference type="EMBL" id="KZ819309">
    <property type="protein sequence ID" value="PWN94747.1"/>
    <property type="molecule type" value="Genomic_DNA"/>
</dbReference>
<evidence type="ECO:0000256" key="7">
    <source>
        <dbReference type="ARBA" id="ARBA00023128"/>
    </source>
</evidence>
<feature type="domain" description="GED" evidence="13">
    <location>
        <begin position="702"/>
        <end position="792"/>
    </location>
</feature>
<dbReference type="Proteomes" id="UP000245946">
    <property type="component" value="Unassembled WGS sequence"/>
</dbReference>
<dbReference type="FunFam" id="1.20.120.1240:FF:000002">
    <property type="entry name" value="Dynamin-1-like protein isoform 1"/>
    <property type="match status" value="1"/>
</dbReference>
<dbReference type="InterPro" id="IPR000375">
    <property type="entry name" value="Dynamin_stalk"/>
</dbReference>
<keyword evidence="5" id="KW-1000">Mitochondrion outer membrane</keyword>
<dbReference type="GO" id="GO:0005525">
    <property type="term" value="F:GTP binding"/>
    <property type="evidence" value="ECO:0007669"/>
    <property type="project" value="UniProtKB-KW"/>
</dbReference>
<dbReference type="PROSITE" id="PS51388">
    <property type="entry name" value="GED"/>
    <property type="match status" value="1"/>
</dbReference>
<evidence type="ECO:0000313" key="15">
    <source>
        <dbReference type="EMBL" id="PWN94747.1"/>
    </source>
</evidence>
<proteinExistence type="inferred from homology"/>
<comment type="subcellular location">
    <subcellularLocation>
        <location evidence="1">Mitochondrion outer membrane</location>
        <topology evidence="1">Peripheral membrane protein</topology>
    </subcellularLocation>
</comment>
<dbReference type="GeneID" id="37271095"/>
<evidence type="ECO:0000313" key="16">
    <source>
        <dbReference type="Proteomes" id="UP000245946"/>
    </source>
</evidence>
<accession>A0A316YZ77</accession>
<gene>
    <name evidence="15" type="ORF">FA09DRAFT_332658</name>
</gene>
<keyword evidence="3" id="KW-0597">Phosphoprotein</keyword>
<evidence type="ECO:0000256" key="12">
    <source>
        <dbReference type="SAM" id="MobiDB-lite"/>
    </source>
</evidence>
<dbReference type="RefSeq" id="XP_025595026.1">
    <property type="nucleotide sequence ID" value="XM_025743551.1"/>
</dbReference>
<feature type="compositionally biased region" description="Low complexity" evidence="12">
    <location>
        <begin position="571"/>
        <end position="584"/>
    </location>
</feature>
<dbReference type="SUPFAM" id="SSF52540">
    <property type="entry name" value="P-loop containing nucleoside triphosphate hydrolases"/>
    <property type="match status" value="1"/>
</dbReference>
<dbReference type="PRINTS" id="PR00195">
    <property type="entry name" value="DYNAMIN"/>
</dbReference>
<dbReference type="OrthoDB" id="5061070at2759"/>
<evidence type="ECO:0000256" key="8">
    <source>
        <dbReference type="ARBA" id="ARBA00023134"/>
    </source>
</evidence>
<comment type="catalytic activity">
    <reaction evidence="10">
        <text>GTP + H2O = GDP + phosphate + H(+)</text>
        <dbReference type="Rhea" id="RHEA:19669"/>
        <dbReference type="ChEBI" id="CHEBI:15377"/>
        <dbReference type="ChEBI" id="CHEBI:15378"/>
        <dbReference type="ChEBI" id="CHEBI:37565"/>
        <dbReference type="ChEBI" id="CHEBI:43474"/>
        <dbReference type="ChEBI" id="CHEBI:58189"/>
        <dbReference type="EC" id="3.6.5.5"/>
    </reaction>
</comment>
<evidence type="ECO:0000256" key="9">
    <source>
        <dbReference type="ARBA" id="ARBA00023136"/>
    </source>
</evidence>
<evidence type="ECO:0000256" key="3">
    <source>
        <dbReference type="ARBA" id="ARBA00022553"/>
    </source>
</evidence>
<keyword evidence="4 11" id="KW-0547">Nucleotide-binding</keyword>
<dbReference type="FunFam" id="3.40.50.300:FF:000383">
    <property type="entry name" value="Dynamin-like gtpase dnm1"/>
    <property type="match status" value="1"/>
</dbReference>
<dbReference type="GO" id="GO:0005829">
    <property type="term" value="C:cytosol"/>
    <property type="evidence" value="ECO:0007669"/>
    <property type="project" value="UniProtKB-ARBA"/>
</dbReference>
<dbReference type="PANTHER" id="PTHR11566">
    <property type="entry name" value="DYNAMIN"/>
    <property type="match status" value="1"/>
</dbReference>
<evidence type="ECO:0000256" key="10">
    <source>
        <dbReference type="ARBA" id="ARBA00048040"/>
    </source>
</evidence>
<dbReference type="GO" id="GO:0003924">
    <property type="term" value="F:GTPase activity"/>
    <property type="evidence" value="ECO:0007669"/>
    <property type="project" value="InterPro"/>
</dbReference>
<dbReference type="SMART" id="SM00053">
    <property type="entry name" value="DYNc"/>
    <property type="match status" value="1"/>
</dbReference>
<dbReference type="InterPro" id="IPR027417">
    <property type="entry name" value="P-loop_NTPase"/>
</dbReference>
<feature type="region of interest" description="Disordered" evidence="12">
    <location>
        <begin position="519"/>
        <end position="591"/>
    </location>
</feature>
<dbReference type="GO" id="GO:0005777">
    <property type="term" value="C:peroxisome"/>
    <property type="evidence" value="ECO:0007669"/>
    <property type="project" value="UniProtKB-ARBA"/>
</dbReference>
<comment type="similarity">
    <text evidence="11">Belongs to the TRAFAC class dynamin-like GTPase superfamily. Dynamin/Fzo/YdjA family.</text>
</comment>
<dbReference type="Pfam" id="PF01031">
    <property type="entry name" value="Dynamin_M"/>
    <property type="match status" value="1"/>
</dbReference>
<dbReference type="GO" id="GO:0016559">
    <property type="term" value="P:peroxisome fission"/>
    <property type="evidence" value="ECO:0007669"/>
    <property type="project" value="TreeGrafter"/>
</dbReference>
<feature type="compositionally biased region" description="Low complexity" evidence="12">
    <location>
        <begin position="633"/>
        <end position="648"/>
    </location>
</feature>
<feature type="region of interest" description="Disordered" evidence="12">
    <location>
        <begin position="633"/>
        <end position="669"/>
    </location>
</feature>
<sequence>MDTDLIKVVNRLQETFSAIGGDAVDLPQCVVVGAQSSGKSSVLETIVGKDFLPRGAGIVTRRPLVLQLVHVPASTSAPARSGEAPSSSPRPTYEEYGEFLHLDKRFTDFGEIRREIENETFRVAGQNKGVSKLPIHLKIYSPHVLNLTLVDLPGLTKIPVGDQPTDIERQIQGLITSYISKPNCIIIAVSPANVDLANSDSLKLARAMDPRGLRTIGVLTKLDLMDNGTHALDILTGRVYPLKLGFIGVVNRSQQDINGNVSMANARQAEEEFFKNHLAYRNIAHRCGTKFLAKSLNQVLMAHIRDKLPDMKARLNTLMGQTQQELASFGDTAFLGDAHRGSLILKLMTQFARDFVSSIDGTTFDISTKELCGGARIYHIFHDVFGHALDSINPTQNLTVQDIRTAIRNSTGPRPSLFVPEAAFELLIKPQIKLLEPPGLRCVELVYEELMKICHNCTSTELQRFPRMHAQLIEVVSDLLRERLGPTSEYVQSLISIQAAYINTNHPAFVQDSANIARQTREGHRPQPPLIKGSDSGSASGVFEDDEDEAEHAVARQANGLHKPNAKGVDARSASSSFPDSSRAGPGGLHAATIGHASASAMSRSAGRSDNGAAGGREFLSYFFGGASGMPGSAGPAAASGIGPSRGAFADPAREHKPNPMSGRTGLEGSSAAFDMKSLDKHIEATPSSDEYRLSEREVLETSLIRSLIASYFTIVRQSIQDLVPKAVMHLLVNFSRDGIQARLISRLYKESLFSDLLEEDEATNSERRRVQALLDAYKEAHQILSDVTFKP</sequence>
<dbReference type="GO" id="GO:0005874">
    <property type="term" value="C:microtubule"/>
    <property type="evidence" value="ECO:0007669"/>
    <property type="project" value="TreeGrafter"/>
</dbReference>
<dbReference type="InterPro" id="IPR022812">
    <property type="entry name" value="Dynamin"/>
</dbReference>
<reference evidence="15 16" key="1">
    <citation type="journal article" date="2018" name="Mol. Biol. Evol.">
        <title>Broad Genomic Sampling Reveals a Smut Pathogenic Ancestry of the Fungal Clade Ustilaginomycotina.</title>
        <authorList>
            <person name="Kijpornyongpan T."/>
            <person name="Mondo S.J."/>
            <person name="Barry K."/>
            <person name="Sandor L."/>
            <person name="Lee J."/>
            <person name="Lipzen A."/>
            <person name="Pangilinan J."/>
            <person name="LaButti K."/>
            <person name="Hainaut M."/>
            <person name="Henrissat B."/>
            <person name="Grigoriev I.V."/>
            <person name="Spatafora J.W."/>
            <person name="Aime M.C."/>
        </authorList>
    </citation>
    <scope>NUCLEOTIDE SEQUENCE [LARGE SCALE GENOMIC DNA]</scope>
    <source>
        <strain evidence="15 16">MCA 4186</strain>
    </source>
</reference>
<dbReference type="InterPro" id="IPR019762">
    <property type="entry name" value="Dynamin_GTPase_CS"/>
</dbReference>
<dbReference type="InterPro" id="IPR030381">
    <property type="entry name" value="G_DYNAMIN_dom"/>
</dbReference>
<evidence type="ECO:0000256" key="4">
    <source>
        <dbReference type="ARBA" id="ARBA00022741"/>
    </source>
</evidence>
<dbReference type="InterPro" id="IPR045063">
    <property type="entry name" value="Dynamin_N"/>
</dbReference>
<dbReference type="InterPro" id="IPR003130">
    <property type="entry name" value="GED"/>
</dbReference>
<dbReference type="GO" id="GO:0000266">
    <property type="term" value="P:mitochondrial fission"/>
    <property type="evidence" value="ECO:0007669"/>
    <property type="project" value="TreeGrafter"/>
</dbReference>
<dbReference type="InterPro" id="IPR020850">
    <property type="entry name" value="GED_dom"/>
</dbReference>
<dbReference type="STRING" id="58919.A0A316YZ77"/>
<dbReference type="AlphaFoldDB" id="A0A316YZ77"/>
<dbReference type="SMART" id="SM00302">
    <property type="entry name" value="GED"/>
    <property type="match status" value="1"/>
</dbReference>
<keyword evidence="16" id="KW-1185">Reference proteome</keyword>
<dbReference type="Pfam" id="PF00350">
    <property type="entry name" value="Dynamin_N"/>
    <property type="match status" value="1"/>
</dbReference>
<name>A0A316YZ77_9BASI</name>
<dbReference type="GO" id="GO:0030001">
    <property type="term" value="P:metal ion transport"/>
    <property type="evidence" value="ECO:0007669"/>
    <property type="project" value="UniProtKB-ARBA"/>
</dbReference>
<feature type="domain" description="Dynamin-type G" evidence="14">
    <location>
        <begin position="23"/>
        <end position="309"/>
    </location>
</feature>
<dbReference type="GO" id="GO:0008017">
    <property type="term" value="F:microtubule binding"/>
    <property type="evidence" value="ECO:0007669"/>
    <property type="project" value="TreeGrafter"/>
</dbReference>
<dbReference type="GO" id="GO:0006897">
    <property type="term" value="P:endocytosis"/>
    <property type="evidence" value="ECO:0007669"/>
    <property type="project" value="TreeGrafter"/>
</dbReference>
<evidence type="ECO:0000259" key="13">
    <source>
        <dbReference type="PROSITE" id="PS51388"/>
    </source>
</evidence>
<dbReference type="Gene3D" id="3.40.50.300">
    <property type="entry name" value="P-loop containing nucleotide triphosphate hydrolases"/>
    <property type="match status" value="1"/>
</dbReference>
<protein>
    <recommendedName>
        <fullName evidence="2">dynamin GTPase</fullName>
        <ecNumber evidence="2">3.6.5.5</ecNumber>
    </recommendedName>
</protein>
<dbReference type="CDD" id="cd08771">
    <property type="entry name" value="DLP_1"/>
    <property type="match status" value="1"/>
</dbReference>
<keyword evidence="9" id="KW-0472">Membrane</keyword>
<keyword evidence="7" id="KW-0496">Mitochondrion</keyword>
<dbReference type="GO" id="GO:0042802">
    <property type="term" value="F:identical protein binding"/>
    <property type="evidence" value="ECO:0007669"/>
    <property type="project" value="UniProtKB-ARBA"/>
</dbReference>
<dbReference type="InterPro" id="IPR001401">
    <property type="entry name" value="Dynamin_GTPase"/>
</dbReference>
<dbReference type="EC" id="3.6.5.5" evidence="2"/>
<dbReference type="PROSITE" id="PS51718">
    <property type="entry name" value="G_DYNAMIN_2"/>
    <property type="match status" value="1"/>
</dbReference>
<evidence type="ECO:0000256" key="2">
    <source>
        <dbReference type="ARBA" id="ARBA00011980"/>
    </source>
</evidence>
<dbReference type="PROSITE" id="PS00410">
    <property type="entry name" value="G_DYNAMIN_1"/>
    <property type="match status" value="1"/>
</dbReference>
<dbReference type="Gene3D" id="1.20.120.1240">
    <property type="entry name" value="Dynamin, middle domain"/>
    <property type="match status" value="2"/>
</dbReference>
<evidence type="ECO:0000256" key="11">
    <source>
        <dbReference type="RuleBase" id="RU003932"/>
    </source>
</evidence>